<evidence type="ECO:0000313" key="1">
    <source>
        <dbReference type="EMBL" id="CAG8853404.1"/>
    </source>
</evidence>
<accession>A0ABN7XGQ7</accession>
<gene>
    <name evidence="1" type="ORF">GMARGA_LOCUS42225</name>
</gene>
<name>A0ABN7XGQ7_GIGMA</name>
<reference evidence="1 2" key="1">
    <citation type="submission" date="2021-06" db="EMBL/GenBank/DDBJ databases">
        <authorList>
            <person name="Kallberg Y."/>
            <person name="Tangrot J."/>
            <person name="Rosling A."/>
        </authorList>
    </citation>
    <scope>NUCLEOTIDE SEQUENCE [LARGE SCALE GENOMIC DNA]</scope>
    <source>
        <strain evidence="1 2">120-4 pot B 10/14</strain>
    </source>
</reference>
<protein>
    <submittedName>
        <fullName evidence="1">9188_t:CDS:1</fullName>
    </submittedName>
</protein>
<comment type="caution">
    <text evidence="1">The sequence shown here is derived from an EMBL/GenBank/DDBJ whole genome shotgun (WGS) entry which is preliminary data.</text>
</comment>
<dbReference type="EMBL" id="CAJVQB010123761">
    <property type="protein sequence ID" value="CAG8853404.1"/>
    <property type="molecule type" value="Genomic_DNA"/>
</dbReference>
<dbReference type="Proteomes" id="UP000789901">
    <property type="component" value="Unassembled WGS sequence"/>
</dbReference>
<sequence length="46" mass="5437">MDNTLKEYYSQLNIFKDKIKNKSLLDLHKNSKIVSRLGEKLCLIQI</sequence>
<organism evidence="1 2">
    <name type="scientific">Gigaspora margarita</name>
    <dbReference type="NCBI Taxonomy" id="4874"/>
    <lineage>
        <taxon>Eukaryota</taxon>
        <taxon>Fungi</taxon>
        <taxon>Fungi incertae sedis</taxon>
        <taxon>Mucoromycota</taxon>
        <taxon>Glomeromycotina</taxon>
        <taxon>Glomeromycetes</taxon>
        <taxon>Diversisporales</taxon>
        <taxon>Gigasporaceae</taxon>
        <taxon>Gigaspora</taxon>
    </lineage>
</organism>
<proteinExistence type="predicted"/>
<keyword evidence="2" id="KW-1185">Reference proteome</keyword>
<evidence type="ECO:0000313" key="2">
    <source>
        <dbReference type="Proteomes" id="UP000789901"/>
    </source>
</evidence>
<feature type="non-terminal residue" evidence="1">
    <location>
        <position position="46"/>
    </location>
</feature>